<feature type="region of interest" description="Disordered" evidence="1">
    <location>
        <begin position="1"/>
        <end position="28"/>
    </location>
</feature>
<comment type="caution">
    <text evidence="2">The sequence shown here is derived from an EMBL/GenBank/DDBJ whole genome shotgun (WGS) entry which is preliminary data.</text>
</comment>
<gene>
    <name evidence="2" type="ORF">CNYM01_11860</name>
</gene>
<evidence type="ECO:0000313" key="3">
    <source>
        <dbReference type="Proteomes" id="UP000070054"/>
    </source>
</evidence>
<name>A0A135UKX2_9PEZI</name>
<reference evidence="2 3" key="1">
    <citation type="submission" date="2014-02" db="EMBL/GenBank/DDBJ databases">
        <title>The genome sequence of Colletotrichum nymphaeae SA-01.</title>
        <authorList>
            <person name="Baroncelli R."/>
            <person name="Thon M.R."/>
        </authorList>
    </citation>
    <scope>NUCLEOTIDE SEQUENCE [LARGE SCALE GENOMIC DNA]</scope>
    <source>
        <strain evidence="2 3">SA-01</strain>
    </source>
</reference>
<accession>A0A135UKX2</accession>
<protein>
    <submittedName>
        <fullName evidence="2">Uncharacterized protein</fullName>
    </submittedName>
</protein>
<feature type="compositionally biased region" description="Basic and acidic residues" evidence="1">
    <location>
        <begin position="1"/>
        <end position="12"/>
    </location>
</feature>
<evidence type="ECO:0000256" key="1">
    <source>
        <dbReference type="SAM" id="MobiDB-lite"/>
    </source>
</evidence>
<proteinExistence type="predicted"/>
<sequence length="92" mass="10081">MTGAETTRESHSHILSGHPSAIHDPAPGSLKGGFWGLEARRVGSHLQAPPGAFFDFIPTSSHRNKARARETVKIWFPPLRPSCLAKKRESGR</sequence>
<keyword evidence="3" id="KW-1185">Reference proteome</keyword>
<organism evidence="2 3">
    <name type="scientific">Colletotrichum nymphaeae SA-01</name>
    <dbReference type="NCBI Taxonomy" id="1460502"/>
    <lineage>
        <taxon>Eukaryota</taxon>
        <taxon>Fungi</taxon>
        <taxon>Dikarya</taxon>
        <taxon>Ascomycota</taxon>
        <taxon>Pezizomycotina</taxon>
        <taxon>Sordariomycetes</taxon>
        <taxon>Hypocreomycetidae</taxon>
        <taxon>Glomerellales</taxon>
        <taxon>Glomerellaceae</taxon>
        <taxon>Colletotrichum</taxon>
        <taxon>Colletotrichum acutatum species complex</taxon>
    </lineage>
</organism>
<evidence type="ECO:0000313" key="2">
    <source>
        <dbReference type="EMBL" id="KXH61033.1"/>
    </source>
</evidence>
<dbReference type="Proteomes" id="UP000070054">
    <property type="component" value="Unassembled WGS sequence"/>
</dbReference>
<dbReference type="AlphaFoldDB" id="A0A135UKX2"/>
<dbReference type="EMBL" id="JEMN01000449">
    <property type="protein sequence ID" value="KXH61033.1"/>
    <property type="molecule type" value="Genomic_DNA"/>
</dbReference>